<dbReference type="AlphaFoldDB" id="A0A0N8KQ62"/>
<keyword evidence="6" id="KW-0106">Calcium</keyword>
<name>A0A0N8KQ62_9EURY</name>
<evidence type="ECO:0000256" key="8">
    <source>
        <dbReference type="ARBA" id="ARBA00038263"/>
    </source>
</evidence>
<evidence type="ECO:0000256" key="3">
    <source>
        <dbReference type="ARBA" id="ARBA00022525"/>
    </source>
</evidence>
<proteinExistence type="inferred from homology"/>
<comment type="caution">
    <text evidence="10">The sequence shown here is derived from an EMBL/GenBank/DDBJ whole genome shotgun (WGS) entry which is preliminary data.</text>
</comment>
<reference evidence="10 11" key="1">
    <citation type="submission" date="2015-09" db="EMBL/GenBank/DDBJ databases">
        <title>A metagenomics-based metabolic model of nitrate-dependent anaerobic oxidation of methane by Methanoperedens-like archaea.</title>
        <authorList>
            <person name="Arshad A."/>
            <person name="Speth D.R."/>
            <person name="De Graaf R.M."/>
            <person name="Op Den Camp H.J."/>
            <person name="Jetten M.S."/>
            <person name="Welte C.U."/>
        </authorList>
    </citation>
    <scope>NUCLEOTIDE SEQUENCE [LARGE SCALE GENOMIC DNA]</scope>
</reference>
<comment type="similarity">
    <text evidence="8">Belongs to the polysaccharide lyase 9 family.</text>
</comment>
<sequence>MMTKMNILKLILFLTLMLSILVYFLSLILSPTPLPPTPVSSKTYFVAKNGNDYNPGTEQQPWKTIMKATDTLVAGDTVYIKNGTYNERIYVKNSGDQGNYITFSVYPGDNVTIDGMGIPVSYWDGLVQIHGSSYINISGFRIINSMFMGIVVTSDYGSNFPTKHNYREKLHSEYCIFCNICRRREEHYYRWE</sequence>
<evidence type="ECO:0000256" key="4">
    <source>
        <dbReference type="ARBA" id="ARBA00022723"/>
    </source>
</evidence>
<comment type="subcellular location">
    <subcellularLocation>
        <location evidence="2">Secreted</location>
    </subcellularLocation>
</comment>
<protein>
    <recommendedName>
        <fullName evidence="9">Pel9A-like right handed beta-helix region domain-containing protein</fullName>
    </recommendedName>
</protein>
<dbReference type="PANTHER" id="PTHR40088:SF1">
    <property type="entry name" value="PECTATE LYASE PEL9"/>
    <property type="match status" value="1"/>
</dbReference>
<keyword evidence="3" id="KW-0964">Secreted</keyword>
<evidence type="ECO:0000256" key="7">
    <source>
        <dbReference type="ARBA" id="ARBA00023239"/>
    </source>
</evidence>
<dbReference type="Proteomes" id="UP000050360">
    <property type="component" value="Unassembled WGS sequence"/>
</dbReference>
<evidence type="ECO:0000313" key="10">
    <source>
        <dbReference type="EMBL" id="KPQ41250.1"/>
    </source>
</evidence>
<evidence type="ECO:0000256" key="5">
    <source>
        <dbReference type="ARBA" id="ARBA00022729"/>
    </source>
</evidence>
<comment type="cofactor">
    <cofactor evidence="1">
        <name>Ca(2+)</name>
        <dbReference type="ChEBI" id="CHEBI:29108"/>
    </cofactor>
</comment>
<dbReference type="PANTHER" id="PTHR40088">
    <property type="entry name" value="PECTATE LYASE (EUROFUNG)"/>
    <property type="match status" value="1"/>
</dbReference>
<evidence type="ECO:0000313" key="11">
    <source>
        <dbReference type="Proteomes" id="UP000050360"/>
    </source>
</evidence>
<dbReference type="InterPro" id="IPR012334">
    <property type="entry name" value="Pectin_lyas_fold"/>
</dbReference>
<dbReference type="Gene3D" id="2.160.20.10">
    <property type="entry name" value="Single-stranded right-handed beta-helix, Pectin lyase-like"/>
    <property type="match status" value="1"/>
</dbReference>
<accession>A0A0N8KQ62</accession>
<dbReference type="SUPFAM" id="SSF51126">
    <property type="entry name" value="Pectin lyase-like"/>
    <property type="match status" value="1"/>
</dbReference>
<organism evidence="10 11">
    <name type="scientific">Candidatus Methanoperedens nitratireducens</name>
    <dbReference type="NCBI Taxonomy" id="1392998"/>
    <lineage>
        <taxon>Archaea</taxon>
        <taxon>Methanobacteriati</taxon>
        <taxon>Methanobacteriota</taxon>
        <taxon>Stenosarchaea group</taxon>
        <taxon>Methanomicrobia</taxon>
        <taxon>Methanosarcinales</taxon>
        <taxon>ANME-2 cluster</taxon>
        <taxon>Candidatus Methanoperedentaceae</taxon>
        <taxon>Candidatus Methanoperedens</taxon>
    </lineage>
</organism>
<dbReference type="GO" id="GO:0016837">
    <property type="term" value="F:carbon-oxygen lyase activity, acting on polysaccharides"/>
    <property type="evidence" value="ECO:0007669"/>
    <property type="project" value="TreeGrafter"/>
</dbReference>
<evidence type="ECO:0000256" key="2">
    <source>
        <dbReference type="ARBA" id="ARBA00004613"/>
    </source>
</evidence>
<keyword evidence="5" id="KW-0732">Signal</keyword>
<gene>
    <name evidence="10" type="ORF">MPEBLZ_04211</name>
</gene>
<dbReference type="InterPro" id="IPR052052">
    <property type="entry name" value="Polysaccharide_Lyase_9"/>
</dbReference>
<dbReference type="InterPro" id="IPR011050">
    <property type="entry name" value="Pectin_lyase_fold/virulence"/>
</dbReference>
<dbReference type="EMBL" id="LKCM01000399">
    <property type="protein sequence ID" value="KPQ41250.1"/>
    <property type="molecule type" value="Genomic_DNA"/>
</dbReference>
<feature type="domain" description="Pel9A-like right handed beta-helix region" evidence="9">
    <location>
        <begin position="40"/>
        <end position="86"/>
    </location>
</feature>
<dbReference type="Pfam" id="PF22842">
    <property type="entry name" value="Pel9A-like_beta_helix"/>
    <property type="match status" value="1"/>
</dbReference>
<keyword evidence="7" id="KW-0456">Lyase</keyword>
<evidence type="ECO:0000256" key="6">
    <source>
        <dbReference type="ARBA" id="ARBA00022837"/>
    </source>
</evidence>
<evidence type="ECO:0000259" key="9">
    <source>
        <dbReference type="Pfam" id="PF22842"/>
    </source>
</evidence>
<evidence type="ECO:0000256" key="1">
    <source>
        <dbReference type="ARBA" id="ARBA00001913"/>
    </source>
</evidence>
<dbReference type="GO" id="GO:0005576">
    <property type="term" value="C:extracellular region"/>
    <property type="evidence" value="ECO:0007669"/>
    <property type="project" value="UniProtKB-SubCell"/>
</dbReference>
<keyword evidence="4" id="KW-0479">Metal-binding</keyword>
<dbReference type="InterPro" id="IPR053868">
    <property type="entry name" value="Pel9A-like_beta_helix"/>
</dbReference>
<dbReference type="GO" id="GO:0046872">
    <property type="term" value="F:metal ion binding"/>
    <property type="evidence" value="ECO:0007669"/>
    <property type="project" value="UniProtKB-KW"/>
</dbReference>